<evidence type="ECO:0000256" key="6">
    <source>
        <dbReference type="ARBA" id="ARBA00022622"/>
    </source>
</evidence>
<protein>
    <submittedName>
        <fullName evidence="19">CFEM domain-containing protein</fullName>
    </submittedName>
</protein>
<feature type="signal peptide" evidence="17">
    <location>
        <begin position="1"/>
        <end position="20"/>
    </location>
</feature>
<comment type="subcellular location">
    <subcellularLocation>
        <location evidence="2">Membrane</location>
        <topology evidence="2">Lipid-anchor</topology>
        <topology evidence="2">GPI-anchor</topology>
    </subcellularLocation>
    <subcellularLocation>
        <location evidence="1">Membrane</location>
        <topology evidence="1">Multi-pass membrane protein</topology>
    </subcellularLocation>
    <subcellularLocation>
        <location evidence="3">Secreted</location>
    </subcellularLocation>
</comment>
<comment type="similarity">
    <text evidence="4">Belongs to the RBT5 family.</text>
</comment>
<name>A0A9P6KRI5_9PLEO</name>
<keyword evidence="5" id="KW-0964">Secreted</keyword>
<evidence type="ECO:0000256" key="5">
    <source>
        <dbReference type="ARBA" id="ARBA00022525"/>
    </source>
</evidence>
<dbReference type="EMBL" id="WJXW01000005">
    <property type="protein sequence ID" value="KAF9735866.1"/>
    <property type="molecule type" value="Genomic_DNA"/>
</dbReference>
<evidence type="ECO:0000256" key="15">
    <source>
        <dbReference type="SAM" id="MobiDB-lite"/>
    </source>
</evidence>
<feature type="transmembrane region" description="Helical" evidence="16">
    <location>
        <begin position="108"/>
        <end position="127"/>
    </location>
</feature>
<evidence type="ECO:0000259" key="18">
    <source>
        <dbReference type="PROSITE" id="PS52012"/>
    </source>
</evidence>
<feature type="disulfide bond" evidence="14">
    <location>
        <begin position="53"/>
        <end position="60"/>
    </location>
</feature>
<feature type="transmembrane region" description="Helical" evidence="16">
    <location>
        <begin position="192"/>
        <end position="212"/>
    </location>
</feature>
<keyword evidence="12" id="KW-0449">Lipoprotein</keyword>
<dbReference type="SMART" id="SM00747">
    <property type="entry name" value="CFEM"/>
    <property type="match status" value="1"/>
</dbReference>
<dbReference type="InterPro" id="IPR052337">
    <property type="entry name" value="SAT4-like"/>
</dbReference>
<keyword evidence="6" id="KW-0325">Glycoprotein</keyword>
<dbReference type="InterPro" id="IPR008427">
    <property type="entry name" value="Extracellular_membr_CFEM_dom"/>
</dbReference>
<evidence type="ECO:0000256" key="10">
    <source>
        <dbReference type="ARBA" id="ARBA00023136"/>
    </source>
</evidence>
<keyword evidence="10 16" id="KW-0472">Membrane</keyword>
<evidence type="ECO:0000256" key="7">
    <source>
        <dbReference type="ARBA" id="ARBA00022692"/>
    </source>
</evidence>
<organism evidence="19 20">
    <name type="scientific">Paraphaeosphaeria minitans</name>
    <dbReference type="NCBI Taxonomy" id="565426"/>
    <lineage>
        <taxon>Eukaryota</taxon>
        <taxon>Fungi</taxon>
        <taxon>Dikarya</taxon>
        <taxon>Ascomycota</taxon>
        <taxon>Pezizomycotina</taxon>
        <taxon>Dothideomycetes</taxon>
        <taxon>Pleosporomycetidae</taxon>
        <taxon>Pleosporales</taxon>
        <taxon>Massarineae</taxon>
        <taxon>Didymosphaeriaceae</taxon>
        <taxon>Paraphaeosphaeria</taxon>
    </lineage>
</organism>
<keyword evidence="11 14" id="KW-1015">Disulfide bond</keyword>
<comment type="caution">
    <text evidence="19">The sequence shown here is derived from an EMBL/GenBank/DDBJ whole genome shotgun (WGS) entry which is preliminary data.</text>
</comment>
<evidence type="ECO:0000256" key="9">
    <source>
        <dbReference type="ARBA" id="ARBA00022989"/>
    </source>
</evidence>
<evidence type="ECO:0000256" key="14">
    <source>
        <dbReference type="PROSITE-ProRule" id="PRU01356"/>
    </source>
</evidence>
<dbReference type="GO" id="GO:0098552">
    <property type="term" value="C:side of membrane"/>
    <property type="evidence" value="ECO:0007669"/>
    <property type="project" value="UniProtKB-KW"/>
</dbReference>
<comment type="similarity">
    <text evidence="13">Belongs to the SAT4 family.</text>
</comment>
<keyword evidence="14" id="KW-0479">Metal-binding</keyword>
<keyword evidence="20" id="KW-1185">Reference proteome</keyword>
<evidence type="ECO:0000256" key="8">
    <source>
        <dbReference type="ARBA" id="ARBA00022729"/>
    </source>
</evidence>
<keyword evidence="8 17" id="KW-0732">Signal</keyword>
<feature type="binding site" description="axial binding residue" evidence="14">
    <location>
        <position position="57"/>
    </location>
    <ligand>
        <name>heme</name>
        <dbReference type="ChEBI" id="CHEBI:30413"/>
    </ligand>
    <ligandPart>
        <name>Fe</name>
        <dbReference type="ChEBI" id="CHEBI:18248"/>
    </ligandPart>
</feature>
<keyword evidence="14" id="KW-0349">Heme</keyword>
<dbReference type="GO" id="GO:0046872">
    <property type="term" value="F:metal ion binding"/>
    <property type="evidence" value="ECO:0007669"/>
    <property type="project" value="UniProtKB-UniRule"/>
</dbReference>
<dbReference type="Pfam" id="PF20684">
    <property type="entry name" value="Fung_rhodopsin"/>
    <property type="match status" value="1"/>
</dbReference>
<dbReference type="PANTHER" id="PTHR33048:SF143">
    <property type="entry name" value="EXTRACELLULAR MEMBRANE PROTEIN CFEM DOMAIN-CONTAINING PROTEIN-RELATED"/>
    <property type="match status" value="1"/>
</dbReference>
<dbReference type="PROSITE" id="PS52012">
    <property type="entry name" value="CFEM"/>
    <property type="match status" value="1"/>
</dbReference>
<feature type="transmembrane region" description="Helical" evidence="16">
    <location>
        <begin position="224"/>
        <end position="249"/>
    </location>
</feature>
<gene>
    <name evidence="19" type="ORF">PMIN01_05781</name>
</gene>
<evidence type="ECO:0000256" key="17">
    <source>
        <dbReference type="SAM" id="SignalP"/>
    </source>
</evidence>
<keyword evidence="7 16" id="KW-0812">Transmembrane</keyword>
<feature type="compositionally biased region" description="Low complexity" evidence="15">
    <location>
        <begin position="456"/>
        <end position="480"/>
    </location>
</feature>
<evidence type="ECO:0000256" key="12">
    <source>
        <dbReference type="ARBA" id="ARBA00023288"/>
    </source>
</evidence>
<dbReference type="InterPro" id="IPR049326">
    <property type="entry name" value="Rhodopsin_dom_fungi"/>
</dbReference>
<feature type="transmembrane region" description="Helical" evidence="16">
    <location>
        <begin position="269"/>
        <end position="291"/>
    </location>
</feature>
<evidence type="ECO:0000313" key="20">
    <source>
        <dbReference type="Proteomes" id="UP000756921"/>
    </source>
</evidence>
<feature type="disulfide bond" evidence="14">
    <location>
        <begin position="43"/>
        <end position="74"/>
    </location>
</feature>
<keyword evidence="9 16" id="KW-1133">Transmembrane helix</keyword>
<evidence type="ECO:0000313" key="19">
    <source>
        <dbReference type="EMBL" id="KAF9735866.1"/>
    </source>
</evidence>
<dbReference type="OrthoDB" id="2496787at2759"/>
<feature type="disulfide bond" evidence="14">
    <location>
        <begin position="39"/>
        <end position="79"/>
    </location>
</feature>
<evidence type="ECO:0000256" key="1">
    <source>
        <dbReference type="ARBA" id="ARBA00004141"/>
    </source>
</evidence>
<proteinExistence type="inferred from homology"/>
<feature type="transmembrane region" description="Helical" evidence="16">
    <location>
        <begin position="348"/>
        <end position="368"/>
    </location>
</feature>
<evidence type="ECO:0000256" key="13">
    <source>
        <dbReference type="ARBA" id="ARBA00038359"/>
    </source>
</evidence>
<feature type="domain" description="CFEM" evidence="18">
    <location>
        <begin position="2"/>
        <end position="119"/>
    </location>
</feature>
<feature type="chain" id="PRO_5040492518" evidence="17">
    <location>
        <begin position="21"/>
        <end position="480"/>
    </location>
</feature>
<dbReference type="PANTHER" id="PTHR33048">
    <property type="entry name" value="PTH11-LIKE INTEGRAL MEMBRANE PROTEIN (AFU_ORTHOLOGUE AFUA_5G11245)"/>
    <property type="match status" value="1"/>
</dbReference>
<dbReference type="GO" id="GO:0005576">
    <property type="term" value="C:extracellular region"/>
    <property type="evidence" value="ECO:0007669"/>
    <property type="project" value="UniProtKB-SubCell"/>
</dbReference>
<evidence type="ECO:0000256" key="4">
    <source>
        <dbReference type="ARBA" id="ARBA00010031"/>
    </source>
</evidence>
<keyword evidence="6" id="KW-0336">GPI-anchor</keyword>
<sequence>MRFAAGISLLLLSLAPLGFAQQPGDESGLTALITQLPSCALSCLTQAIAASPCQLTDTACICTNAQLNANVEGCVLLSCTLRESLTTKNLTTTACHAPVRSRNMMLKLTNIILGTVSAACVLARILYKSIFSAGELGWDDYMILASVVFGIPSTIVQDIGTIKHGLGKDIWTLSFGTITTFIKWFYIIEVLYFFNVAMLKLSLLFFFLRIFPAKPIKRLLRATIAINISFGIAFIVTAIFQCTPIKFYWEKWDGEHADGKCIDVNALGWANAIISIALDIWMLALPLWQVLQLKLAWKKKVSVAMMFFVGTFVTIISTIRLQSLISFANSPNPTWDQAGAANWSTIEINVGIICACMPALRLILVRIFPGALASTHYASDQHYAKYGTNRSGAQHMASLGSRSHMGHADDAFAAKESNAITYTTTFEVRRGGGSGDDEEQLVPMHDLGAAGHKVRSSGSSQASVSAASTPVAAVPPRRLS</sequence>
<dbReference type="Pfam" id="PF05730">
    <property type="entry name" value="CFEM"/>
    <property type="match status" value="1"/>
</dbReference>
<evidence type="ECO:0000256" key="3">
    <source>
        <dbReference type="ARBA" id="ARBA00004613"/>
    </source>
</evidence>
<dbReference type="Proteomes" id="UP000756921">
    <property type="component" value="Unassembled WGS sequence"/>
</dbReference>
<feature type="region of interest" description="Disordered" evidence="15">
    <location>
        <begin position="429"/>
        <end position="480"/>
    </location>
</feature>
<feature type="transmembrane region" description="Helical" evidence="16">
    <location>
        <begin position="303"/>
        <end position="328"/>
    </location>
</feature>
<dbReference type="AlphaFoldDB" id="A0A9P6KRI5"/>
<reference evidence="19" key="1">
    <citation type="journal article" date="2020" name="Mol. Plant Microbe Interact.">
        <title>Genome Sequence of the Biocontrol Agent Coniothyrium minitans strain Conio (IMI 134523).</title>
        <authorList>
            <person name="Patel D."/>
            <person name="Shittu T.A."/>
            <person name="Baroncelli R."/>
            <person name="Muthumeenakshi S."/>
            <person name="Osborne T.H."/>
            <person name="Janganan T.K."/>
            <person name="Sreenivasaprasad S."/>
        </authorList>
    </citation>
    <scope>NUCLEOTIDE SEQUENCE</scope>
    <source>
        <strain evidence="19">Conio</strain>
    </source>
</reference>
<evidence type="ECO:0000256" key="16">
    <source>
        <dbReference type="SAM" id="Phobius"/>
    </source>
</evidence>
<keyword evidence="14" id="KW-0408">Iron</keyword>
<evidence type="ECO:0000256" key="11">
    <source>
        <dbReference type="ARBA" id="ARBA00023157"/>
    </source>
</evidence>
<evidence type="ECO:0000256" key="2">
    <source>
        <dbReference type="ARBA" id="ARBA00004589"/>
    </source>
</evidence>
<accession>A0A9P6KRI5</accession>
<feature type="disulfide bond" evidence="14">
    <location>
        <begin position="62"/>
        <end position="95"/>
    </location>
</feature>